<dbReference type="eggNOG" id="COG1472">
    <property type="taxonomic scope" value="Bacteria"/>
</dbReference>
<evidence type="ECO:0000256" key="2">
    <source>
        <dbReference type="ARBA" id="ARBA00005336"/>
    </source>
</evidence>
<dbReference type="RefSeq" id="WP_036633856.1">
    <property type="nucleotide sequence ID" value="NZ_JFZB01000001.1"/>
</dbReference>
<dbReference type="EMBL" id="JFZB01000001">
    <property type="protein sequence ID" value="KFI30758.1"/>
    <property type="molecule type" value="Genomic_DNA"/>
</dbReference>
<keyword evidence="5" id="KW-0326">Glycosidase</keyword>
<evidence type="ECO:0000256" key="5">
    <source>
        <dbReference type="ARBA" id="ARBA00023295"/>
    </source>
</evidence>
<dbReference type="Pfam" id="PF00933">
    <property type="entry name" value="Glyco_hydro_3"/>
    <property type="match status" value="1"/>
</dbReference>
<evidence type="ECO:0000256" key="3">
    <source>
        <dbReference type="ARBA" id="ARBA00012663"/>
    </source>
</evidence>
<gene>
    <name evidence="7" type="ORF">CG50_03355</name>
</gene>
<sequence>MAYATILGCAGLTLSADERALFRAADPWGFILFARNVDTPDQLRRLTDALRETVGREAAILVDQEGGRVQRLRPPYWRDWPAPLDQAETARDPVRSFRLRARLMADELRAVGIDANCAPCCDLATPETHPFLRNRCMGSDVASVVANARATAEGFLAGGVLPIVKHMPGHGRAVSDSHKETPEVATPAAELRATDFAVFRALADLPLGMTSHVRYTAFDEAPATQSPRMIGLIRDEIGFDGLLMSDDIDMQALSGTPAERAALSINAGCDLVLHCNGDIPAMEASTSAAGPLTAAAEARSARALAFRHAPDAVDIAALSAELDALLTGGKVHG</sequence>
<dbReference type="STRING" id="1105367.CG50_03355"/>
<dbReference type="InterPro" id="IPR001764">
    <property type="entry name" value="Glyco_hydro_3_N"/>
</dbReference>
<dbReference type="InterPro" id="IPR050226">
    <property type="entry name" value="NagZ_Beta-hexosaminidase"/>
</dbReference>
<dbReference type="Proteomes" id="UP000028824">
    <property type="component" value="Unassembled WGS sequence"/>
</dbReference>
<evidence type="ECO:0000313" key="8">
    <source>
        <dbReference type="Proteomes" id="UP000028824"/>
    </source>
</evidence>
<dbReference type="InterPro" id="IPR036962">
    <property type="entry name" value="Glyco_hydro_3_N_sf"/>
</dbReference>
<dbReference type="GO" id="GO:0009254">
    <property type="term" value="P:peptidoglycan turnover"/>
    <property type="evidence" value="ECO:0007669"/>
    <property type="project" value="TreeGrafter"/>
</dbReference>
<dbReference type="InterPro" id="IPR017853">
    <property type="entry name" value="GH"/>
</dbReference>
<accession>A0A086Y908</accession>
<evidence type="ECO:0000259" key="6">
    <source>
        <dbReference type="Pfam" id="PF00933"/>
    </source>
</evidence>
<organism evidence="7 8">
    <name type="scientific">Paenirhodobacter enshiensis</name>
    <dbReference type="NCBI Taxonomy" id="1105367"/>
    <lineage>
        <taxon>Bacteria</taxon>
        <taxon>Pseudomonadati</taxon>
        <taxon>Pseudomonadota</taxon>
        <taxon>Alphaproteobacteria</taxon>
        <taxon>Rhodobacterales</taxon>
        <taxon>Rhodobacter group</taxon>
        <taxon>Paenirhodobacter</taxon>
    </lineage>
</organism>
<comment type="caution">
    <text evidence="7">The sequence shown here is derived from an EMBL/GenBank/DDBJ whole genome shotgun (WGS) entry which is preliminary data.</text>
</comment>
<comment type="similarity">
    <text evidence="2">Belongs to the glycosyl hydrolase 3 family.</text>
</comment>
<comment type="catalytic activity">
    <reaction evidence="1">
        <text>Hydrolysis of terminal non-reducing N-acetyl-D-hexosamine residues in N-acetyl-beta-D-hexosaminides.</text>
        <dbReference type="EC" id="3.2.1.52"/>
    </reaction>
</comment>
<keyword evidence="4" id="KW-0378">Hydrolase</keyword>
<dbReference type="PANTHER" id="PTHR30480">
    <property type="entry name" value="BETA-HEXOSAMINIDASE-RELATED"/>
    <property type="match status" value="1"/>
</dbReference>
<feature type="domain" description="Glycoside hydrolase family 3 N-terminal" evidence="6">
    <location>
        <begin position="29"/>
        <end position="282"/>
    </location>
</feature>
<evidence type="ECO:0000256" key="4">
    <source>
        <dbReference type="ARBA" id="ARBA00022801"/>
    </source>
</evidence>
<dbReference type="EC" id="3.2.1.52" evidence="3"/>
<proteinExistence type="inferred from homology"/>
<dbReference type="InterPro" id="IPR019800">
    <property type="entry name" value="Glyco_hydro_3_AS"/>
</dbReference>
<dbReference type="OrthoDB" id="9786661at2"/>
<protein>
    <recommendedName>
        <fullName evidence="3">beta-N-acetylhexosaminidase</fullName>
        <ecNumber evidence="3">3.2.1.52</ecNumber>
    </recommendedName>
</protein>
<name>A0A086Y908_9RHOB</name>
<dbReference type="GO" id="GO:0004563">
    <property type="term" value="F:beta-N-acetylhexosaminidase activity"/>
    <property type="evidence" value="ECO:0007669"/>
    <property type="project" value="UniProtKB-EC"/>
</dbReference>
<dbReference type="AlphaFoldDB" id="A0A086Y908"/>
<dbReference type="Gene3D" id="3.20.20.300">
    <property type="entry name" value="Glycoside hydrolase, family 3, N-terminal domain"/>
    <property type="match status" value="1"/>
</dbReference>
<keyword evidence="8" id="KW-1185">Reference proteome</keyword>
<evidence type="ECO:0000256" key="1">
    <source>
        <dbReference type="ARBA" id="ARBA00001231"/>
    </source>
</evidence>
<dbReference type="SUPFAM" id="SSF51445">
    <property type="entry name" value="(Trans)glycosidases"/>
    <property type="match status" value="1"/>
</dbReference>
<dbReference type="PROSITE" id="PS00775">
    <property type="entry name" value="GLYCOSYL_HYDROL_F3"/>
    <property type="match status" value="1"/>
</dbReference>
<dbReference type="GO" id="GO:0005975">
    <property type="term" value="P:carbohydrate metabolic process"/>
    <property type="evidence" value="ECO:0007669"/>
    <property type="project" value="InterPro"/>
</dbReference>
<evidence type="ECO:0000313" key="7">
    <source>
        <dbReference type="EMBL" id="KFI30758.1"/>
    </source>
</evidence>
<reference evidence="7 8" key="1">
    <citation type="submission" date="2014-03" db="EMBL/GenBank/DDBJ databases">
        <title>Genome of Paenirhodobacter enshiensis DW2-9.</title>
        <authorList>
            <person name="Wang D."/>
            <person name="Wang G."/>
        </authorList>
    </citation>
    <scope>NUCLEOTIDE SEQUENCE [LARGE SCALE GENOMIC DNA]</scope>
    <source>
        <strain evidence="7 8">DW2-9</strain>
    </source>
</reference>
<dbReference type="PANTHER" id="PTHR30480:SF13">
    <property type="entry name" value="BETA-HEXOSAMINIDASE"/>
    <property type="match status" value="1"/>
</dbReference>